<evidence type="ECO:0000256" key="1">
    <source>
        <dbReference type="SAM" id="MobiDB-lite"/>
    </source>
</evidence>
<organism evidence="2 3">
    <name type="scientific">Psylliodes chrysocephalus</name>
    <dbReference type="NCBI Taxonomy" id="3402493"/>
    <lineage>
        <taxon>Eukaryota</taxon>
        <taxon>Metazoa</taxon>
        <taxon>Ecdysozoa</taxon>
        <taxon>Arthropoda</taxon>
        <taxon>Hexapoda</taxon>
        <taxon>Insecta</taxon>
        <taxon>Pterygota</taxon>
        <taxon>Neoptera</taxon>
        <taxon>Endopterygota</taxon>
        <taxon>Coleoptera</taxon>
        <taxon>Polyphaga</taxon>
        <taxon>Cucujiformia</taxon>
        <taxon>Chrysomeloidea</taxon>
        <taxon>Chrysomelidae</taxon>
        <taxon>Galerucinae</taxon>
        <taxon>Alticini</taxon>
        <taxon>Psylliodes</taxon>
    </lineage>
</organism>
<evidence type="ECO:0000313" key="2">
    <source>
        <dbReference type="EMBL" id="CAH1106995.1"/>
    </source>
</evidence>
<dbReference type="AlphaFoldDB" id="A0A9P0CVL8"/>
<feature type="region of interest" description="Disordered" evidence="1">
    <location>
        <begin position="1"/>
        <end position="43"/>
    </location>
</feature>
<name>A0A9P0CVL8_9CUCU</name>
<dbReference type="OrthoDB" id="6783577at2759"/>
<protein>
    <submittedName>
        <fullName evidence="2">Uncharacterized protein</fullName>
    </submittedName>
</protein>
<dbReference type="EMBL" id="OV651814">
    <property type="protein sequence ID" value="CAH1106995.1"/>
    <property type="molecule type" value="Genomic_DNA"/>
</dbReference>
<keyword evidence="3" id="KW-1185">Reference proteome</keyword>
<gene>
    <name evidence="2" type="ORF">PSYICH_LOCUS6693</name>
</gene>
<proteinExistence type="predicted"/>
<evidence type="ECO:0000313" key="3">
    <source>
        <dbReference type="Proteomes" id="UP001153636"/>
    </source>
</evidence>
<reference evidence="2" key="1">
    <citation type="submission" date="2022-01" db="EMBL/GenBank/DDBJ databases">
        <authorList>
            <person name="King R."/>
        </authorList>
    </citation>
    <scope>NUCLEOTIDE SEQUENCE</scope>
</reference>
<accession>A0A9P0CVL8</accession>
<dbReference type="Proteomes" id="UP001153636">
    <property type="component" value="Chromosome 2"/>
</dbReference>
<sequence>MFLKKNQNQSSSDSDIQMTLRDSNSDKNYYESDSELNSGSSGLNVGKFAVVKVSEKTKDSFRLYVIRITATEDDDCHRIFYKRAPNKMHFSETEEEFYVNKTDIVRKLSKPLQGSSTRFKNFVSFSTDLSDLKLH</sequence>
<feature type="compositionally biased region" description="Low complexity" evidence="1">
    <location>
        <begin position="1"/>
        <end position="15"/>
    </location>
</feature>